<dbReference type="GO" id="GO:0016787">
    <property type="term" value="F:hydrolase activity"/>
    <property type="evidence" value="ECO:0007669"/>
    <property type="project" value="UniProtKB-KW"/>
</dbReference>
<gene>
    <name evidence="3" type="ORF">JYU14_01715</name>
</gene>
<dbReference type="Pfam" id="PF00561">
    <property type="entry name" value="Abhydrolase_1"/>
    <property type="match status" value="1"/>
</dbReference>
<dbReference type="PRINTS" id="PR00111">
    <property type="entry name" value="ABHYDROLASE"/>
</dbReference>
<dbReference type="InterPro" id="IPR029058">
    <property type="entry name" value="AB_hydrolase_fold"/>
</dbReference>
<evidence type="ECO:0000313" key="3">
    <source>
        <dbReference type="EMBL" id="MBN4066782.1"/>
    </source>
</evidence>
<name>A0ABS3APZ9_9BACT</name>
<evidence type="ECO:0000313" key="4">
    <source>
        <dbReference type="Proteomes" id="UP000722121"/>
    </source>
</evidence>
<evidence type="ECO:0000256" key="1">
    <source>
        <dbReference type="SAM" id="SignalP"/>
    </source>
</evidence>
<keyword evidence="3" id="KW-0378">Hydrolase</keyword>
<evidence type="ECO:0000259" key="2">
    <source>
        <dbReference type="Pfam" id="PF00561"/>
    </source>
</evidence>
<dbReference type="Gene3D" id="3.40.50.1820">
    <property type="entry name" value="alpha/beta hydrolase"/>
    <property type="match status" value="1"/>
</dbReference>
<dbReference type="PANTHER" id="PTHR43798:SF33">
    <property type="entry name" value="HYDROLASE, PUTATIVE (AFU_ORTHOLOGUE AFUA_2G14860)-RELATED"/>
    <property type="match status" value="1"/>
</dbReference>
<sequence length="285" mass="30972">MRLKTILTLIMLSITSICFSDVIATANFSVQSELVDVGGYSLNFNITSGCGCVPTIIFEAGGGSDSSVWLTLSKAVSSQTGATTITYDRSGYGKSQANSAPYDITKEVEALEQGLKQLKINGQLVFVAHSYGGFLAALFAARNPEQVGGIVLIDANLAPFTTDLRLNQIMKDYTKNRETIQNENPNLIRVLDAFEATVHTMRKVQFPTAIPIIDIVAEKPPFEAVEDTTAWKHTHKEFVQSAANRKMVIANDSGHFVMTDKPALVAVEIVSMVSQVRCSSTKNDN</sequence>
<feature type="domain" description="AB hydrolase-1" evidence="2">
    <location>
        <begin position="54"/>
        <end position="202"/>
    </location>
</feature>
<accession>A0ABS3APZ9</accession>
<comment type="caution">
    <text evidence="3">The sequence shown here is derived from an EMBL/GenBank/DDBJ whole genome shotgun (WGS) entry which is preliminary data.</text>
</comment>
<dbReference type="Proteomes" id="UP000722121">
    <property type="component" value="Unassembled WGS sequence"/>
</dbReference>
<dbReference type="EMBL" id="JAFITR010000024">
    <property type="protein sequence ID" value="MBN4066782.1"/>
    <property type="molecule type" value="Genomic_DNA"/>
</dbReference>
<organism evidence="3 4">
    <name type="scientific">Simkania negevensis</name>
    <dbReference type="NCBI Taxonomy" id="83561"/>
    <lineage>
        <taxon>Bacteria</taxon>
        <taxon>Pseudomonadati</taxon>
        <taxon>Chlamydiota</taxon>
        <taxon>Chlamydiia</taxon>
        <taxon>Parachlamydiales</taxon>
        <taxon>Simkaniaceae</taxon>
        <taxon>Simkania</taxon>
    </lineage>
</organism>
<proteinExistence type="predicted"/>
<feature type="signal peptide" evidence="1">
    <location>
        <begin position="1"/>
        <end position="20"/>
    </location>
</feature>
<dbReference type="SUPFAM" id="SSF53474">
    <property type="entry name" value="alpha/beta-Hydrolases"/>
    <property type="match status" value="1"/>
</dbReference>
<keyword evidence="1" id="KW-0732">Signal</keyword>
<feature type="chain" id="PRO_5046857633" evidence="1">
    <location>
        <begin position="21"/>
        <end position="285"/>
    </location>
</feature>
<keyword evidence="4" id="KW-1185">Reference proteome</keyword>
<dbReference type="PANTHER" id="PTHR43798">
    <property type="entry name" value="MONOACYLGLYCEROL LIPASE"/>
    <property type="match status" value="1"/>
</dbReference>
<dbReference type="InterPro" id="IPR000073">
    <property type="entry name" value="AB_hydrolase_1"/>
</dbReference>
<reference evidence="3 4" key="1">
    <citation type="submission" date="2021-02" db="EMBL/GenBank/DDBJ databases">
        <title>Activity-based single-cell genomes from oceanic crustal fluid captures similar information to metagenomic and metatranscriptomic surveys with orders of magnitude less sampling.</title>
        <authorList>
            <person name="D'Angelo T.S."/>
            <person name="Orcutt B.N."/>
        </authorList>
    </citation>
    <scope>NUCLEOTIDE SEQUENCE [LARGE SCALE GENOMIC DNA]</scope>
    <source>
        <strain evidence="3">AH-315-G07</strain>
    </source>
</reference>
<dbReference type="InterPro" id="IPR050266">
    <property type="entry name" value="AB_hydrolase_sf"/>
</dbReference>
<protein>
    <submittedName>
        <fullName evidence="3">Alpha/beta fold hydrolase</fullName>
    </submittedName>
</protein>